<feature type="active site" description="Charge relay system" evidence="5">
    <location>
        <position position="261"/>
    </location>
</feature>
<dbReference type="Proteomes" id="UP000003963">
    <property type="component" value="Unassembled WGS sequence"/>
</dbReference>
<keyword evidence="7" id="KW-1133">Transmembrane helix</keyword>
<organism evidence="10 11">
    <name type="scientific">Streptomyces himastatinicus ATCC 53653</name>
    <dbReference type="NCBI Taxonomy" id="457427"/>
    <lineage>
        <taxon>Bacteria</taxon>
        <taxon>Bacillati</taxon>
        <taxon>Actinomycetota</taxon>
        <taxon>Actinomycetes</taxon>
        <taxon>Kitasatosporales</taxon>
        <taxon>Streptomycetaceae</taxon>
        <taxon>Streptomyces</taxon>
        <taxon>Streptomyces violaceusniger group</taxon>
    </lineage>
</organism>
<dbReference type="AlphaFoldDB" id="D9WB61"/>
<dbReference type="SUPFAM" id="SSF52743">
    <property type="entry name" value="Subtilisin-like"/>
    <property type="match status" value="1"/>
</dbReference>
<dbReference type="EMBL" id="GG657754">
    <property type="protein sequence ID" value="EFL22838.1"/>
    <property type="molecule type" value="Genomic_DNA"/>
</dbReference>
<keyword evidence="2 5" id="KW-0645">Protease</keyword>
<feature type="region of interest" description="Disordered" evidence="6">
    <location>
        <begin position="334"/>
        <end position="382"/>
    </location>
</feature>
<evidence type="ECO:0000256" key="8">
    <source>
        <dbReference type="SAM" id="SignalP"/>
    </source>
</evidence>
<feature type="chain" id="PRO_5003131076" evidence="8">
    <location>
        <begin position="36"/>
        <end position="414"/>
    </location>
</feature>
<evidence type="ECO:0000256" key="1">
    <source>
        <dbReference type="ARBA" id="ARBA00011073"/>
    </source>
</evidence>
<dbReference type="PANTHER" id="PTHR43806:SF11">
    <property type="entry name" value="CEREVISIN-RELATED"/>
    <property type="match status" value="1"/>
</dbReference>
<dbReference type="Gene3D" id="3.40.50.200">
    <property type="entry name" value="Peptidase S8/S53 domain"/>
    <property type="match status" value="1"/>
</dbReference>
<keyword evidence="8" id="KW-0732">Signal</keyword>
<dbReference type="PANTHER" id="PTHR43806">
    <property type="entry name" value="PEPTIDASE S8"/>
    <property type="match status" value="1"/>
</dbReference>
<evidence type="ECO:0000256" key="2">
    <source>
        <dbReference type="ARBA" id="ARBA00022670"/>
    </source>
</evidence>
<dbReference type="OrthoDB" id="9798386at2"/>
<gene>
    <name evidence="10" type="ORF">SSOG_02552</name>
</gene>
<dbReference type="InterPro" id="IPR050131">
    <property type="entry name" value="Peptidase_S8_subtilisin-like"/>
</dbReference>
<evidence type="ECO:0000256" key="5">
    <source>
        <dbReference type="PROSITE-ProRule" id="PRU01240"/>
    </source>
</evidence>
<keyword evidence="7" id="KW-0812">Transmembrane</keyword>
<keyword evidence="11" id="KW-1185">Reference proteome</keyword>
<dbReference type="InterPro" id="IPR036852">
    <property type="entry name" value="Peptidase_S8/S53_dom_sf"/>
</dbReference>
<feature type="signal peptide" evidence="8">
    <location>
        <begin position="1"/>
        <end position="35"/>
    </location>
</feature>
<feature type="active site" description="Charge relay system" evidence="5">
    <location>
        <position position="102"/>
    </location>
</feature>
<keyword evidence="7" id="KW-0472">Membrane</keyword>
<evidence type="ECO:0000256" key="4">
    <source>
        <dbReference type="ARBA" id="ARBA00022825"/>
    </source>
</evidence>
<dbReference type="InterPro" id="IPR000209">
    <property type="entry name" value="Peptidase_S8/S53_dom"/>
</dbReference>
<dbReference type="InterPro" id="IPR015500">
    <property type="entry name" value="Peptidase_S8_subtilisin-rel"/>
</dbReference>
<feature type="transmembrane region" description="Helical" evidence="7">
    <location>
        <begin position="387"/>
        <end position="407"/>
    </location>
</feature>
<keyword evidence="3 5" id="KW-0378">Hydrolase</keyword>
<feature type="domain" description="Peptidase S8/S53" evidence="9">
    <location>
        <begin position="59"/>
        <end position="309"/>
    </location>
</feature>
<name>D9WB61_9ACTN</name>
<dbReference type="GO" id="GO:0004252">
    <property type="term" value="F:serine-type endopeptidase activity"/>
    <property type="evidence" value="ECO:0007669"/>
    <property type="project" value="UniProtKB-UniRule"/>
</dbReference>
<proteinExistence type="inferred from homology"/>
<dbReference type="PROSITE" id="PS51892">
    <property type="entry name" value="SUBTILASE"/>
    <property type="match status" value="1"/>
</dbReference>
<protein>
    <submittedName>
        <fullName evidence="10">Subtilisin BPN</fullName>
    </submittedName>
</protein>
<dbReference type="PRINTS" id="PR00723">
    <property type="entry name" value="SUBTILISIN"/>
</dbReference>
<accession>D9WB61</accession>
<reference evidence="10 11" key="1">
    <citation type="submission" date="2009-02" db="EMBL/GenBank/DDBJ databases">
        <title>Annotation of Streptomyces hygroscopicus strain ATCC 53653.</title>
        <authorList>
            <consortium name="The Broad Institute Genome Sequencing Platform"/>
            <consortium name="Broad Institute Microbial Sequencing Center"/>
            <person name="Fischbach M."/>
            <person name="Godfrey P."/>
            <person name="Ward D."/>
            <person name="Young S."/>
            <person name="Zeng Q."/>
            <person name="Koehrsen M."/>
            <person name="Alvarado L."/>
            <person name="Berlin A.M."/>
            <person name="Bochicchio J."/>
            <person name="Borenstein D."/>
            <person name="Chapman S.B."/>
            <person name="Chen Z."/>
            <person name="Engels R."/>
            <person name="Freedman E."/>
            <person name="Gellesch M."/>
            <person name="Goldberg J."/>
            <person name="Griggs A."/>
            <person name="Gujja S."/>
            <person name="Heilman E.R."/>
            <person name="Heiman D.I."/>
            <person name="Hepburn T.A."/>
            <person name="Howarth C."/>
            <person name="Jen D."/>
            <person name="Larson L."/>
            <person name="Lewis B."/>
            <person name="Mehta T."/>
            <person name="Park D."/>
            <person name="Pearson M."/>
            <person name="Richards J."/>
            <person name="Roberts A."/>
            <person name="Saif S."/>
            <person name="Shea T.D."/>
            <person name="Shenoy N."/>
            <person name="Sisk P."/>
            <person name="Stolte C."/>
            <person name="Sykes S.N."/>
            <person name="Thomson T."/>
            <person name="Walk T."/>
            <person name="White J."/>
            <person name="Yandava C."/>
            <person name="Straight P."/>
            <person name="Clardy J."/>
            <person name="Hung D."/>
            <person name="Kolter R."/>
            <person name="Mekalanos J."/>
            <person name="Walker S."/>
            <person name="Walsh C.T."/>
            <person name="Wieland-Brown L.C."/>
            <person name="Haas B."/>
            <person name="Nusbaum C."/>
            <person name="Birren B."/>
        </authorList>
    </citation>
    <scope>NUCLEOTIDE SEQUENCE [LARGE SCALE GENOMIC DNA]</scope>
    <source>
        <strain evidence="10 11">ATCC 53653</strain>
    </source>
</reference>
<evidence type="ECO:0000313" key="10">
    <source>
        <dbReference type="EMBL" id="EFL22838.1"/>
    </source>
</evidence>
<evidence type="ECO:0000313" key="11">
    <source>
        <dbReference type="Proteomes" id="UP000003963"/>
    </source>
</evidence>
<dbReference type="GO" id="GO:0006508">
    <property type="term" value="P:proteolysis"/>
    <property type="evidence" value="ECO:0007669"/>
    <property type="project" value="UniProtKB-KW"/>
</dbReference>
<keyword evidence="4 5" id="KW-0720">Serine protease</keyword>
<dbReference type="HOGENOM" id="CLU_011263_13_3_11"/>
<comment type="similarity">
    <text evidence="1 5">Belongs to the peptidase S8 family.</text>
</comment>
<feature type="active site" description="Charge relay system" evidence="5">
    <location>
        <position position="68"/>
    </location>
</feature>
<dbReference type="RefSeq" id="WP_009714658.1">
    <property type="nucleotide sequence ID" value="NZ_GG657754.1"/>
</dbReference>
<feature type="compositionally biased region" description="Polar residues" evidence="6">
    <location>
        <begin position="345"/>
        <end position="371"/>
    </location>
</feature>
<evidence type="ECO:0000256" key="3">
    <source>
        <dbReference type="ARBA" id="ARBA00022801"/>
    </source>
</evidence>
<evidence type="ECO:0000256" key="7">
    <source>
        <dbReference type="SAM" id="Phobius"/>
    </source>
</evidence>
<sequence>MPIPIRAARSNAQRSLVLLTAALTCWAGTVPTALAEDVRSRQWYLDAMKVEQMQEVATGSGVTVAVVDTGVDRGVPELHGRVLSGKVMAGNSANGTDDTNGHGTHMASLIAGTGSGGGIQGVAPGAKILPVKNQSANAFAADEVMGKSIRFAVDHGAKVINISMGAPRSNEDAPFTKRAVDYATSKGKLIFASSGNDGDQGNASDYPANIPGVVGVGAVDSSGTVAKFSTYGPQVALATPGEDIPGRCKDMKAFCRTSGTSPAAALASASAALIWSKHPSWTNNQVLRVMMQTANKPKGKIPSRYIGYGIIRPAQVLLGGKGKPGQADVNPLLEREGATTPDPSPSASKSGGAQPQPSDSNKQASDQQAGKETTADAKSGDSGNTGLWIALGAGAAIVVAAVAVVMVRRRGSQY</sequence>
<evidence type="ECO:0000256" key="6">
    <source>
        <dbReference type="SAM" id="MobiDB-lite"/>
    </source>
</evidence>
<dbReference type="Pfam" id="PF00082">
    <property type="entry name" value="Peptidase_S8"/>
    <property type="match status" value="1"/>
</dbReference>
<dbReference type="STRING" id="457427.SSOG_02552"/>
<evidence type="ECO:0000259" key="9">
    <source>
        <dbReference type="Pfam" id="PF00082"/>
    </source>
</evidence>